<evidence type="ECO:0000313" key="3">
    <source>
        <dbReference type="Proteomes" id="UP000826661"/>
    </source>
</evidence>
<organism evidence="2 3">
    <name type="scientific">Trichoderma simmonsii</name>
    <dbReference type="NCBI Taxonomy" id="1491479"/>
    <lineage>
        <taxon>Eukaryota</taxon>
        <taxon>Fungi</taxon>
        <taxon>Dikarya</taxon>
        <taxon>Ascomycota</taxon>
        <taxon>Pezizomycotina</taxon>
        <taxon>Sordariomycetes</taxon>
        <taxon>Hypocreomycetidae</taxon>
        <taxon>Hypocreales</taxon>
        <taxon>Hypocreaceae</taxon>
        <taxon>Trichoderma</taxon>
    </lineage>
</organism>
<feature type="region of interest" description="Disordered" evidence="1">
    <location>
        <begin position="31"/>
        <end position="60"/>
    </location>
</feature>
<dbReference type="AlphaFoldDB" id="A0A8G0L0N1"/>
<name>A0A8G0L0N1_9HYPO</name>
<protein>
    <recommendedName>
        <fullName evidence="4">Tafazzin</fullName>
    </recommendedName>
</protein>
<feature type="compositionally biased region" description="Low complexity" evidence="1">
    <location>
        <begin position="46"/>
        <end position="55"/>
    </location>
</feature>
<feature type="compositionally biased region" description="Polar residues" evidence="1">
    <location>
        <begin position="133"/>
        <end position="150"/>
    </location>
</feature>
<keyword evidence="3" id="KW-1185">Reference proteome</keyword>
<feature type="region of interest" description="Disordered" evidence="1">
    <location>
        <begin position="97"/>
        <end position="150"/>
    </location>
</feature>
<gene>
    <name evidence="2" type="ORF">H0G86_000952</name>
</gene>
<evidence type="ECO:0000313" key="2">
    <source>
        <dbReference type="EMBL" id="QYS93581.1"/>
    </source>
</evidence>
<dbReference type="EMBL" id="CP075864">
    <property type="protein sequence ID" value="QYS93581.1"/>
    <property type="molecule type" value="Genomic_DNA"/>
</dbReference>
<reference evidence="2 3" key="1">
    <citation type="journal article" date="2021" name="BMC Genomics">
        <title>Telomere-to-telomere genome assembly of asparaginase-producing Trichoderma simmonsii.</title>
        <authorList>
            <person name="Chung D."/>
            <person name="Kwon Y.M."/>
            <person name="Yang Y."/>
        </authorList>
    </citation>
    <scope>NUCLEOTIDE SEQUENCE [LARGE SCALE GENOMIC DNA]</scope>
    <source>
        <strain evidence="2 3">GH-Sj1</strain>
    </source>
</reference>
<accession>A0A8G0L0N1</accession>
<sequence length="492" mass="54045">MSGSQLATWFLQASGNTGTFILLPCTGMPKKRQHLKPFKPAPTASPAPGSSSNAAGKTPRSVNELLASLRHASLDSSVPRQLPTVTPSVPPALREILQIPDTPTPAPRRQHRQRLDNNGRRLPAGPPPPRSWVATSGGATHLQGQASGSSTVNRCGLADSTLPGTYLPAPRSLIDIILRKIAADWDLHRVFNQYYLYYIPAHLKAALIRWVGIASPDGLSVQDLKLILLPSPESLEEVEDDGISEYHTSVNAEVNYLDLSGSLGRSLTLKEVSELLFPSKKQVDSSEPQESWDESEIIPSPPRVLLPNLTHLSLALDPQLASEASWRQLLALSSKLTTITHLSLAYWPDPSLTPRARLSTVTTPQGQNIAYGGTNYYSHSIDHDWSEALLVLRMLSRNLYALEFLDLTGCAPWFKALMLQSEHDFVDWVGSWGKVTLLRIHTGWTPGEDALPSEVIAYREAIDVATMVERYIRAARGGKGRIITVERNRIDP</sequence>
<evidence type="ECO:0000256" key="1">
    <source>
        <dbReference type="SAM" id="MobiDB-lite"/>
    </source>
</evidence>
<evidence type="ECO:0008006" key="4">
    <source>
        <dbReference type="Google" id="ProtNLM"/>
    </source>
</evidence>
<proteinExistence type="predicted"/>
<dbReference type="Proteomes" id="UP000826661">
    <property type="component" value="Chromosome I"/>
</dbReference>